<accession>A0A2Z3H0T0</accession>
<proteinExistence type="predicted"/>
<dbReference type="Proteomes" id="UP000245802">
    <property type="component" value="Chromosome"/>
</dbReference>
<evidence type="ECO:0000313" key="1">
    <source>
        <dbReference type="EMBL" id="AWM36725.1"/>
    </source>
</evidence>
<protein>
    <submittedName>
        <fullName evidence="1">Uncharacterized protein</fullName>
    </submittedName>
</protein>
<evidence type="ECO:0000313" key="2">
    <source>
        <dbReference type="Proteomes" id="UP000245802"/>
    </source>
</evidence>
<dbReference type="KEGG" id="gog:C1280_06620"/>
<keyword evidence="2" id="KW-1185">Reference proteome</keyword>
<gene>
    <name evidence="1" type="ORF">C1280_06620</name>
</gene>
<reference evidence="1 2" key="1">
    <citation type="submission" date="2018-01" db="EMBL/GenBank/DDBJ databases">
        <title>G. obscuriglobus.</title>
        <authorList>
            <person name="Franke J."/>
            <person name="Blomberg W."/>
            <person name="Selmecki A."/>
        </authorList>
    </citation>
    <scope>NUCLEOTIDE SEQUENCE [LARGE SCALE GENOMIC DNA]</scope>
    <source>
        <strain evidence="1 2">DSM 5831</strain>
    </source>
</reference>
<dbReference type="AlphaFoldDB" id="A0A2Z3H0T0"/>
<name>A0A2Z3H0T0_9BACT</name>
<sequence>MILSPDPLRPTDEWRVDPTSDKLRLNEHPLADHNELFAQLLQAKKAGVEAIYDGVIDGVGTPLDKLTVADFTVRPNSPVTPPPRRGAEGKQKTFGLSSFKCIIGRPHLGLFPSRGQAVTIDLASCAVVADGDPLQDAGGLIDFLLTRSNINVTPYLVGGALVQVEMETDA</sequence>
<organism evidence="1 2">
    <name type="scientific">Gemmata obscuriglobus</name>
    <dbReference type="NCBI Taxonomy" id="114"/>
    <lineage>
        <taxon>Bacteria</taxon>
        <taxon>Pseudomonadati</taxon>
        <taxon>Planctomycetota</taxon>
        <taxon>Planctomycetia</taxon>
        <taxon>Gemmatales</taxon>
        <taxon>Gemmataceae</taxon>
        <taxon>Gemmata</taxon>
    </lineage>
</organism>
<dbReference type="EMBL" id="CP025958">
    <property type="protein sequence ID" value="AWM36725.1"/>
    <property type="molecule type" value="Genomic_DNA"/>
</dbReference>